<evidence type="ECO:0000256" key="1">
    <source>
        <dbReference type="SAM" id="MobiDB-lite"/>
    </source>
</evidence>
<dbReference type="OrthoDB" id="10251113at2759"/>
<organism evidence="6 7">
    <name type="scientific">Serendipita vermifera MAFF 305830</name>
    <dbReference type="NCBI Taxonomy" id="933852"/>
    <lineage>
        <taxon>Eukaryota</taxon>
        <taxon>Fungi</taxon>
        <taxon>Dikarya</taxon>
        <taxon>Basidiomycota</taxon>
        <taxon>Agaricomycotina</taxon>
        <taxon>Agaricomycetes</taxon>
        <taxon>Sebacinales</taxon>
        <taxon>Serendipitaceae</taxon>
        <taxon>Serendipita</taxon>
    </lineage>
</organism>
<dbReference type="SUPFAM" id="SSF50969">
    <property type="entry name" value="YVTN repeat-like/Quinoprotein amine dehydrogenase"/>
    <property type="match status" value="1"/>
</dbReference>
<evidence type="ECO:0000259" key="3">
    <source>
        <dbReference type="Pfam" id="PF17747"/>
    </source>
</evidence>
<evidence type="ECO:0000313" key="6">
    <source>
        <dbReference type="EMBL" id="KIM25269.1"/>
    </source>
</evidence>
<evidence type="ECO:0000259" key="4">
    <source>
        <dbReference type="Pfam" id="PF17748"/>
    </source>
</evidence>
<name>A0A0C3AZ76_SERVB</name>
<dbReference type="STRING" id="933852.A0A0C3AZ76"/>
<dbReference type="Gene3D" id="2.130.10.10">
    <property type="entry name" value="YVTN repeat-like/Quinoprotein amine dehydrogenase"/>
    <property type="match status" value="1"/>
</dbReference>
<feature type="region of interest" description="Disordered" evidence="1">
    <location>
        <begin position="331"/>
        <end position="371"/>
    </location>
</feature>
<dbReference type="GO" id="GO:0005634">
    <property type="term" value="C:nucleus"/>
    <property type="evidence" value="ECO:0007669"/>
    <property type="project" value="TreeGrafter"/>
</dbReference>
<dbReference type="InterPro" id="IPR040979">
    <property type="entry name" value="Vid27_N"/>
</dbReference>
<reference evidence="7" key="2">
    <citation type="submission" date="2015-01" db="EMBL/GenBank/DDBJ databases">
        <title>Evolutionary Origins and Diversification of the Mycorrhizal Mutualists.</title>
        <authorList>
            <consortium name="DOE Joint Genome Institute"/>
            <consortium name="Mycorrhizal Genomics Consortium"/>
            <person name="Kohler A."/>
            <person name="Kuo A."/>
            <person name="Nagy L.G."/>
            <person name="Floudas D."/>
            <person name="Copeland A."/>
            <person name="Barry K.W."/>
            <person name="Cichocki N."/>
            <person name="Veneault-Fourrey C."/>
            <person name="LaButti K."/>
            <person name="Lindquist E.A."/>
            <person name="Lipzen A."/>
            <person name="Lundell T."/>
            <person name="Morin E."/>
            <person name="Murat C."/>
            <person name="Riley R."/>
            <person name="Ohm R."/>
            <person name="Sun H."/>
            <person name="Tunlid A."/>
            <person name="Henrissat B."/>
            <person name="Grigoriev I.V."/>
            <person name="Hibbett D.S."/>
            <person name="Martin F."/>
        </authorList>
    </citation>
    <scope>NUCLEOTIDE SEQUENCE [LARGE SCALE GENOMIC DNA]</scope>
    <source>
        <strain evidence="5 7">MAFF 305830</strain>
    </source>
</reference>
<dbReference type="InterPro" id="IPR015943">
    <property type="entry name" value="WD40/YVTN_repeat-like_dom_sf"/>
</dbReference>
<dbReference type="AlphaFoldDB" id="A0A0C3AZ76"/>
<proteinExistence type="predicted"/>
<reference evidence="6" key="3">
    <citation type="submission" date="2015-02" db="EMBL/GenBank/DDBJ databases">
        <title>Evolutionary Origins and Diversification of the Mycorrhizal Mutualists.</title>
        <authorList>
            <consortium name="DOE Joint Genome Institute"/>
            <consortium name="Mycorrhizal Genomics Consortium"/>
            <person name="Kohler A."/>
            <person name="Kuo A."/>
            <person name="Nagy L.G."/>
            <person name="Floudas D."/>
            <person name="Copeland A."/>
            <person name="Barry K.W."/>
            <person name="Cichocki N."/>
            <person name="Veneault-Fourrey C."/>
            <person name="LaButti K."/>
            <person name="Lindquist E.A."/>
            <person name="Lipzen A."/>
            <person name="Lundell T."/>
            <person name="Morin E."/>
            <person name="Murat C."/>
            <person name="Riley R."/>
            <person name="Ohm R."/>
            <person name="Sun H."/>
            <person name="Tunlid A."/>
            <person name="Henrissat B."/>
            <person name="Grigoriev I.V."/>
            <person name="Hibbett D.S."/>
            <person name="Martin F."/>
        </authorList>
    </citation>
    <scope>NUCLEOTIDE SEQUENCE</scope>
    <source>
        <strain evidence="6 7">MAFF 305830</strain>
    </source>
</reference>
<dbReference type="EMBL" id="KN824316">
    <property type="protein sequence ID" value="KIM25269.1"/>
    <property type="molecule type" value="Genomic_DNA"/>
</dbReference>
<dbReference type="InterPro" id="IPR013863">
    <property type="entry name" value="VID27_C"/>
</dbReference>
<feature type="domain" description="Vid27 PH-like" evidence="3">
    <location>
        <begin position="195"/>
        <end position="301"/>
    </location>
</feature>
<dbReference type="InterPro" id="IPR011044">
    <property type="entry name" value="Quino_amine_DH_bsu"/>
</dbReference>
<evidence type="ECO:0008006" key="8">
    <source>
        <dbReference type="Google" id="ProtNLM"/>
    </source>
</evidence>
<dbReference type="InterPro" id="IPR040768">
    <property type="entry name" value="Vid27_PH"/>
</dbReference>
<dbReference type="HOGENOM" id="CLU_007002_0_0_1"/>
<feature type="domain" description="Vacuolar import/degradation Vid27 C-terminal" evidence="2">
    <location>
        <begin position="371"/>
        <end position="715"/>
    </location>
</feature>
<dbReference type="Pfam" id="PF17748">
    <property type="entry name" value="VID27_N"/>
    <property type="match status" value="1"/>
</dbReference>
<feature type="region of interest" description="Disordered" evidence="1">
    <location>
        <begin position="707"/>
        <end position="732"/>
    </location>
</feature>
<dbReference type="Pfam" id="PF17747">
    <property type="entry name" value="VID27_PH"/>
    <property type="match status" value="1"/>
</dbReference>
<feature type="domain" description="Vid27 N-terminal" evidence="4">
    <location>
        <begin position="8"/>
        <end position="165"/>
    </location>
</feature>
<evidence type="ECO:0000313" key="7">
    <source>
        <dbReference type="Proteomes" id="UP000054097"/>
    </source>
</evidence>
<dbReference type="PANTHER" id="PTHR31913:SF0">
    <property type="entry name" value="VACUOLAR IMPORT AND DEGRADATION PROTEIN 27"/>
    <property type="match status" value="1"/>
</dbReference>
<dbReference type="EMBL" id="KN824483">
    <property type="protein sequence ID" value="KIM20057.1"/>
    <property type="molecule type" value="Genomic_DNA"/>
</dbReference>
<protein>
    <recommendedName>
        <fullName evidence="8">Vacuolar import/degradation Vid27 C-terminal domain-containing protein</fullName>
    </recommendedName>
</protein>
<dbReference type="InterPro" id="IPR040458">
    <property type="entry name" value="Vid27"/>
</dbReference>
<feature type="compositionally biased region" description="Acidic residues" evidence="1">
    <location>
        <begin position="331"/>
        <end position="361"/>
    </location>
</feature>
<evidence type="ECO:0000313" key="5">
    <source>
        <dbReference type="EMBL" id="KIM20057.1"/>
    </source>
</evidence>
<dbReference type="Proteomes" id="UP000054097">
    <property type="component" value="Unassembled WGS sequence"/>
</dbReference>
<reference evidence="6 7" key="1">
    <citation type="submission" date="2014-04" db="EMBL/GenBank/DDBJ databases">
        <authorList>
            <consortium name="DOE Joint Genome Institute"/>
            <person name="Kuo A."/>
            <person name="Zuccaro A."/>
            <person name="Kohler A."/>
            <person name="Nagy L.G."/>
            <person name="Floudas D."/>
            <person name="Copeland A."/>
            <person name="Barry K.W."/>
            <person name="Cichocki N."/>
            <person name="Veneault-Fourrey C."/>
            <person name="LaButti K."/>
            <person name="Lindquist E.A."/>
            <person name="Lipzen A."/>
            <person name="Lundell T."/>
            <person name="Morin E."/>
            <person name="Murat C."/>
            <person name="Sun H."/>
            <person name="Tunlid A."/>
            <person name="Henrissat B."/>
            <person name="Grigoriev I.V."/>
            <person name="Hibbett D.S."/>
            <person name="Martin F."/>
            <person name="Nordberg H.P."/>
            <person name="Cantor M.N."/>
            <person name="Hua S.X."/>
        </authorList>
    </citation>
    <scope>NUCLEOTIDE SEQUENCE [LARGE SCALE GENOMIC DNA]</scope>
    <source>
        <strain evidence="6 7">MAFF 305830</strain>
    </source>
</reference>
<dbReference type="PANTHER" id="PTHR31913">
    <property type="entry name" value="VACUOLAR IMPORT AND DEGRADATION PROTEIN 27"/>
    <property type="match status" value="1"/>
</dbReference>
<gene>
    <name evidence="6" type="ORF">M408DRAFT_331365</name>
    <name evidence="5" type="ORF">M408DRAFT_334164</name>
</gene>
<evidence type="ECO:0000259" key="2">
    <source>
        <dbReference type="Pfam" id="PF08553"/>
    </source>
</evidence>
<dbReference type="Pfam" id="PF08553">
    <property type="entry name" value="VID27"/>
    <property type="match status" value="1"/>
</dbReference>
<accession>A0A0C3AZ76</accession>
<dbReference type="GO" id="GO:0005737">
    <property type="term" value="C:cytoplasm"/>
    <property type="evidence" value="ECO:0007669"/>
    <property type="project" value="TreeGrafter"/>
</dbReference>
<sequence>MGKTPTKGASEEVAQLPEGELYILRRNSAKGLRECIFTTAVATVRRTETPFEYQLVITRAYQEGEAELLDDLDEDDDEDRTFLIDEQLMPRIGTFEGSTTFIWRDLDEADATGSSSDENLYEFVVDGRRTDGVTFGAFYEAILRGIYEKKFNRSSIAVTLPELKQQFDKHPVPSSSLTETQKLPPAIEQVADDEFIAKEEGDLYIWSNELGGFKPVVDGPVEARVVQTGQYTYWLIAKHEGSHVLAHQITEEMNGQSSTELLSWTWNNVTSTGVVDAWAIRFGDSGALNRFIHALSRAFYEVQNAIDWEKMKEIEQNYVITAMTEDVEMADGDAEDEAEVEGALNADDEDTADEDESDQEPTDWGTQKKTKNTGMAVGYKGISVVLRGDRLGVFRATNDGKMELGGTVNQIKGPGKNDKAFEPSKVMLHDQDRSLILMNPQNEHALYQMDLETGKVVEEWKVHDDITINAMAPVDKFAQMNPEETFLGTSHNAIFRIDPRLDKNKLAQDGLKQYATKAKFSSIATTEKGHIAVGSEKGDIRLFDTLGKNAKTALPALGDAVRGLDVTRDGRWVVATCKTYLLLIDTQIGSGKNVGSSGFTKSFPADSKPRPKRLQLRPEHVSFMGSQINFSPAKFNTGPDSKETSIVTSNGAFVIAWDFEKVKKGKLDRYEVKRYTSNVVEDNFSWGNDKEIIVTLQDNVLMLPKKALQKPSRLSQGPGDRKSRSNIVNAPY</sequence>
<keyword evidence="7" id="KW-1185">Reference proteome</keyword>